<feature type="non-terminal residue" evidence="2">
    <location>
        <position position="1"/>
    </location>
</feature>
<dbReference type="PANTHER" id="PTHR47331">
    <property type="entry name" value="PHD-TYPE DOMAIN-CONTAINING PROTEIN"/>
    <property type="match status" value="1"/>
</dbReference>
<proteinExistence type="predicted"/>
<dbReference type="Pfam" id="PF03564">
    <property type="entry name" value="DUF1759"/>
    <property type="match status" value="1"/>
</dbReference>
<accession>A0A8X6LB65</accession>
<dbReference type="InterPro" id="IPR008042">
    <property type="entry name" value="Retrotrans_Pao"/>
</dbReference>
<organism evidence="2 3">
    <name type="scientific">Trichonephila clavata</name>
    <name type="common">Joro spider</name>
    <name type="synonym">Nephila clavata</name>
    <dbReference type="NCBI Taxonomy" id="2740835"/>
    <lineage>
        <taxon>Eukaryota</taxon>
        <taxon>Metazoa</taxon>
        <taxon>Ecdysozoa</taxon>
        <taxon>Arthropoda</taxon>
        <taxon>Chelicerata</taxon>
        <taxon>Arachnida</taxon>
        <taxon>Araneae</taxon>
        <taxon>Araneomorphae</taxon>
        <taxon>Entelegynae</taxon>
        <taxon>Araneoidea</taxon>
        <taxon>Nephilidae</taxon>
        <taxon>Trichonephila</taxon>
    </lineage>
</organism>
<dbReference type="InterPro" id="IPR005312">
    <property type="entry name" value="DUF1759"/>
</dbReference>
<comment type="caution">
    <text evidence="2">The sequence shown here is derived from an EMBL/GenBank/DDBJ whole genome shotgun (WGS) entry which is preliminary data.</text>
</comment>
<evidence type="ECO:0000313" key="3">
    <source>
        <dbReference type="Proteomes" id="UP000887116"/>
    </source>
</evidence>
<feature type="coiled-coil region" evidence="1">
    <location>
        <begin position="53"/>
        <end position="80"/>
    </location>
</feature>
<reference evidence="2" key="1">
    <citation type="submission" date="2020-07" db="EMBL/GenBank/DDBJ databases">
        <title>Multicomponent nature underlies the extraordinary mechanical properties of spider dragline silk.</title>
        <authorList>
            <person name="Kono N."/>
            <person name="Nakamura H."/>
            <person name="Mori M."/>
            <person name="Yoshida Y."/>
            <person name="Ohtoshi R."/>
            <person name="Malay A.D."/>
            <person name="Moran D.A.P."/>
            <person name="Tomita M."/>
            <person name="Numata K."/>
            <person name="Arakawa K."/>
        </authorList>
    </citation>
    <scope>NUCLEOTIDE SEQUENCE</scope>
</reference>
<keyword evidence="3" id="KW-1185">Reference proteome</keyword>
<dbReference type="EMBL" id="BMAO01005537">
    <property type="protein sequence ID" value="GFR02032.1"/>
    <property type="molecule type" value="Genomic_DNA"/>
</dbReference>
<dbReference type="OrthoDB" id="6430234at2759"/>
<keyword evidence="1" id="KW-0175">Coiled coil</keyword>
<dbReference type="Pfam" id="PF05380">
    <property type="entry name" value="Peptidase_A17"/>
    <property type="match status" value="1"/>
</dbReference>
<protein>
    <submittedName>
        <fullName evidence="2">DUF1758 domain-containing protein</fullName>
    </submittedName>
</protein>
<dbReference type="Proteomes" id="UP000887116">
    <property type="component" value="Unassembled WGS sequence"/>
</dbReference>
<evidence type="ECO:0000256" key="1">
    <source>
        <dbReference type="SAM" id="Coils"/>
    </source>
</evidence>
<evidence type="ECO:0000313" key="2">
    <source>
        <dbReference type="EMBL" id="GFR02032.1"/>
    </source>
</evidence>
<gene>
    <name evidence="2" type="primary">AVEN_242173_1</name>
    <name evidence="2" type="ORF">TNCT_515481</name>
</gene>
<name>A0A8X6LB65_TRICU</name>
<dbReference type="AlphaFoldDB" id="A0A8X6LB65"/>
<sequence length="760" mass="87168">MSETEKAQVAQIRIARGRVKASMTRLESSFDELNTKNEISIRLSRLDGLFKEFERLDSTLSLEESELEEFEERYFNLSAKFNDKLDELNVLNLSGTQNSVASSITSNSNISLPNIEKFQYLKGLLTNEPASLIKHIPLSNDSYEEAWQKLLDRYDNKKQIVQSLIKIFLDQKPIFEANSLNLRKLLDTSDECLRGLNALGEQASSKDCWLIYLLLQKIDPESKRLWAVKSSEEEFPNMKVFLDFLNVRCSSLELMSNDESECKPPIRKFLDVKDLDYLKSITLSDEDFMRPKECDIILGSDCFFEILRSGKIIGSKNEPIAQRTMFGWVVAGKLNVQNKEPNELYSHFLSTENDLKTDSLLQRFWETEELSVKKQFLSDEELFCEDHFQSTFKYNDQATRCLFQVGLELERDNPTVSSLIKESFYIDDLMAGATSSEEAITSIKTLSQVLEARGFHLRKWRSNSPDVLSRISSNWVGNTSNLEIHPDECSKALGLTWNSVKDTFIFNLKVNFPDNITKRSFLSQSARLFDPLGFLTPCTVYIKIFYQQLWLLKLDWDSPLPDALATKWKTFRKEFEQICSIHIPRWIHTVSQQVTLHGFCDASELAYASVIYAVQPQADDKDGLVRVGGRLRNSTLQYSAKHPIILPNQHEICNLIVNMYRATTSKQLMGDLPAHRVTPSRPFSACGVDYAGPINVLRYRGRRARTTKGYIALFILVVKELEFPAVTVCSLSLIPKLFAKEADLEYMEEMEKVLDSLPLY</sequence>